<evidence type="ECO:0000256" key="2">
    <source>
        <dbReference type="ARBA" id="ARBA00022801"/>
    </source>
</evidence>
<name>A0AAD4D355_9FUNG</name>
<dbReference type="GO" id="GO:0052689">
    <property type="term" value="F:carboxylic ester hydrolase activity"/>
    <property type="evidence" value="ECO:0007669"/>
    <property type="project" value="TreeGrafter"/>
</dbReference>
<keyword evidence="5" id="KW-1185">Reference proteome</keyword>
<dbReference type="Pfam" id="PF00135">
    <property type="entry name" value="COesterase"/>
    <property type="match status" value="1"/>
</dbReference>
<comment type="similarity">
    <text evidence="1">Belongs to the type-B carboxylesterase/lipase family.</text>
</comment>
<dbReference type="PANTHER" id="PTHR43918">
    <property type="entry name" value="ACETYLCHOLINESTERASE"/>
    <property type="match status" value="1"/>
</dbReference>
<dbReference type="PANTHER" id="PTHR43918:SF4">
    <property type="entry name" value="CARBOXYLIC ESTER HYDROLASE"/>
    <property type="match status" value="1"/>
</dbReference>
<accession>A0AAD4D355</accession>
<dbReference type="SUPFAM" id="SSF53474">
    <property type="entry name" value="alpha/beta-Hydrolases"/>
    <property type="match status" value="1"/>
</dbReference>
<protein>
    <recommendedName>
        <fullName evidence="3">Carboxylesterase type B domain-containing protein</fullName>
    </recommendedName>
</protein>
<organism evidence="4 5">
    <name type="scientific">Linnemannia exigua</name>
    <dbReference type="NCBI Taxonomy" id="604196"/>
    <lineage>
        <taxon>Eukaryota</taxon>
        <taxon>Fungi</taxon>
        <taxon>Fungi incertae sedis</taxon>
        <taxon>Mucoromycota</taxon>
        <taxon>Mortierellomycotina</taxon>
        <taxon>Mortierellomycetes</taxon>
        <taxon>Mortierellales</taxon>
        <taxon>Mortierellaceae</taxon>
        <taxon>Linnemannia</taxon>
    </lineage>
</organism>
<evidence type="ECO:0000256" key="1">
    <source>
        <dbReference type="ARBA" id="ARBA00005964"/>
    </source>
</evidence>
<comment type="caution">
    <text evidence="4">The sequence shown here is derived from an EMBL/GenBank/DDBJ whole genome shotgun (WGS) entry which is preliminary data.</text>
</comment>
<dbReference type="InterPro" id="IPR002018">
    <property type="entry name" value="CarbesteraseB"/>
</dbReference>
<dbReference type="InterPro" id="IPR029058">
    <property type="entry name" value="AB_hydrolase_fold"/>
</dbReference>
<dbReference type="Proteomes" id="UP001194580">
    <property type="component" value="Unassembled WGS sequence"/>
</dbReference>
<proteinExistence type="inferred from homology"/>
<evidence type="ECO:0000259" key="3">
    <source>
        <dbReference type="Pfam" id="PF00135"/>
    </source>
</evidence>
<dbReference type="AlphaFoldDB" id="A0AAD4D355"/>
<reference evidence="4" key="1">
    <citation type="journal article" date="2020" name="Fungal Divers.">
        <title>Resolving the Mortierellaceae phylogeny through synthesis of multi-gene phylogenetics and phylogenomics.</title>
        <authorList>
            <person name="Vandepol N."/>
            <person name="Liber J."/>
            <person name="Desiro A."/>
            <person name="Na H."/>
            <person name="Kennedy M."/>
            <person name="Barry K."/>
            <person name="Grigoriev I.V."/>
            <person name="Miller A.N."/>
            <person name="O'Donnell K."/>
            <person name="Stajich J.E."/>
            <person name="Bonito G."/>
        </authorList>
    </citation>
    <scope>NUCLEOTIDE SEQUENCE</scope>
    <source>
        <strain evidence="4">NRRL 28262</strain>
    </source>
</reference>
<gene>
    <name evidence="4" type="ORF">BGZ95_004340</name>
</gene>
<keyword evidence="2" id="KW-0378">Hydrolase</keyword>
<feature type="domain" description="Carboxylesterase type B" evidence="3">
    <location>
        <begin position="7"/>
        <end position="398"/>
    </location>
</feature>
<evidence type="ECO:0000313" key="5">
    <source>
        <dbReference type="Proteomes" id="UP001194580"/>
    </source>
</evidence>
<feature type="non-terminal residue" evidence="4">
    <location>
        <position position="459"/>
    </location>
</feature>
<evidence type="ECO:0000313" key="4">
    <source>
        <dbReference type="EMBL" id="KAG0260854.1"/>
    </source>
</evidence>
<dbReference type="Gene3D" id="3.40.50.1820">
    <property type="entry name" value="alpha/beta hydrolase"/>
    <property type="match status" value="1"/>
</dbReference>
<dbReference type="EMBL" id="JAAAIL010002079">
    <property type="protein sequence ID" value="KAG0260854.1"/>
    <property type="molecule type" value="Genomic_DNA"/>
</dbReference>
<sequence>EGIVCAQVPVMTWIHGGAFKNGANCVPIYDARSFVEHSIKLNQPVIVVAVNYRLAAFGFLASKELQQDMDEYVRNSATPISPYDQTVGNWGIQDQKLAFEWVRENISAFGGDSRNVTAWGESAGSLSLHYHMVIPAHHGLFDHAIMQSGVVATMAAGTVQDSQVIFDKLIEILGIPSDLDGTEKVKRLRAVSMDELTAASDIAGPGLNYVPHHDGGKLMPSSTPIQAWSAQISSYDPSVKSIMIGTNKDEGSAFAAAFGTPKLASHSELVKKFAPSPQLIPLFESVYGTPQSDRDAAKILAAVVGDLVFQYPIQQIVETLVQLQKSRSDSDNNLTLVRYHYDVALTKMEEIVPGLGAMHAGELPLIFAPPFSETVLTESELAFSAEIQKRWIAFANQKPVTDANGKQADPAKDEAIVWTHDHRVEVGKGRRLSKEAMVFWETITKFKLQRVQQALAREE</sequence>
<dbReference type="InterPro" id="IPR050654">
    <property type="entry name" value="AChE-related_enzymes"/>
</dbReference>